<dbReference type="SUPFAM" id="SSF54665">
    <property type="entry name" value="CO dehydrogenase molybdoprotein N-domain-like"/>
    <property type="match status" value="1"/>
</dbReference>
<dbReference type="InterPro" id="IPR036856">
    <property type="entry name" value="Ald_Oxase/Xan_DH_a/b_sf"/>
</dbReference>
<evidence type="ECO:0000313" key="6">
    <source>
        <dbReference type="Proteomes" id="UP000244906"/>
    </source>
</evidence>
<dbReference type="SMART" id="SM01008">
    <property type="entry name" value="Ald_Xan_dh_C"/>
    <property type="match status" value="1"/>
</dbReference>
<dbReference type="Gene3D" id="3.90.1170.50">
    <property type="entry name" value="Aldehyde oxidase/xanthine dehydrogenase, a/b hammerhead"/>
    <property type="match status" value="1"/>
</dbReference>
<feature type="domain" description="Aldehyde oxidase/xanthine dehydrogenase a/b hammerhead" evidence="4">
    <location>
        <begin position="189"/>
        <end position="301"/>
    </location>
</feature>
<dbReference type="InterPro" id="IPR000674">
    <property type="entry name" value="Ald_Oxase/Xan_DH_a/b"/>
</dbReference>
<dbReference type="PANTHER" id="PTHR11908:SF132">
    <property type="entry name" value="ALDEHYDE OXIDASE 1-RELATED"/>
    <property type="match status" value="1"/>
</dbReference>
<sequence>MMISFILNGRPCQVQANVGENVQALLKRLGYRAVRNSDDGAGFAGSDTILLGGAAVNASLLIAAQLEGAEVVTPESLNSYGELTAVQSAMVDCGVVQSGYNDPALALLITDLLTRIAKPTKAQVIDTLSGIFLRESAYQQVFEAVELARQRLMHSDLQSSPQLNVPDFSGDNRFVGKAVAKPDAVKSIQAEPSFVEDFVEEGSCVLRMLRSPHASAYITSIDTSAAEAVEGVVMIIDHRNCPDVYYTPGGQTAPEPSPLDRRMFAQKMRHYGDRVAAVVAESIEAAEAAMKLIVVEYEVLKPVLSIKEAMADDAPIIHQSLISYSAGAPDNLAEMNKFADPRDGKVHFNFPFGGEPHKNIAARGHGDIGDIEKGFAEADVILERTYQSRQVQQLPPEQHLCYTYMDGDRLVCRAATQVPWHLRRKISKVLGIKQNKIHVKKERVGGGFGSKQDILVEEVCAFATYKTGRAVHFRHNREEEFIATSTRHVAEITVKMGAKKDGSITAFDVNFRFNTGPYGNHCLTVPCNAPAISLPLYPCDNVKFAVTTYYSNIVPTGAYQGYGGPKGNFAIQMIVAEMAYELGIDHLKMVEKTRVHEGQKLELLGKVGEGKAPTSVPTAHSCALGKILARGKQMIDWDSVKTDPKKPNIKIGRGVATMMQKSGIPDIDQANATAKLASDGTLIIHSGGADLGTGLDTVVQKLAAEVMQTELTDVHVVSGDTDHCLFDKGAYASSGTCFSGNAARLAAEDLRRQVLNVASGLMKQPVDNLDLEFPGKVICIDGSEKFLSLEQIAEYAECGTGPGQLHGKGSFITSEFAFPYGANFVEVGVDTDTGEVELRKFYALLDCGTPINPDQALGQIYGASMRAIGHTLFECIKYDEKGRVLNANFRDYGAPMIGDLPTDMRAELIPSDDPVGPYGAKSVSEVGVNAAAPAIASAIHDATGVWIRDWHMTPEKVLKALGKL</sequence>
<evidence type="ECO:0000313" key="5">
    <source>
        <dbReference type="EMBL" id="PVZ71717.1"/>
    </source>
</evidence>
<dbReference type="InterPro" id="IPR036884">
    <property type="entry name" value="2Fe-2S-bd_dom_sf"/>
</dbReference>
<dbReference type="Gene3D" id="1.10.150.120">
    <property type="entry name" value="[2Fe-2S]-binding domain"/>
    <property type="match status" value="1"/>
</dbReference>
<dbReference type="PANTHER" id="PTHR11908">
    <property type="entry name" value="XANTHINE DEHYDROGENASE"/>
    <property type="match status" value="1"/>
</dbReference>
<dbReference type="Pfam" id="PF01315">
    <property type="entry name" value="Ald_Xan_dh_C"/>
    <property type="match status" value="1"/>
</dbReference>
<dbReference type="SUPFAM" id="SSF56003">
    <property type="entry name" value="Molybdenum cofactor-binding domain"/>
    <property type="match status" value="1"/>
</dbReference>
<name>A0A2V1H3G0_9GAMM</name>
<dbReference type="Pfam" id="PF01799">
    <property type="entry name" value="Fer2_2"/>
    <property type="match status" value="1"/>
</dbReference>
<organism evidence="5 6">
    <name type="scientific">Pelagibaculum spongiae</name>
    <dbReference type="NCBI Taxonomy" id="2080658"/>
    <lineage>
        <taxon>Bacteria</taxon>
        <taxon>Pseudomonadati</taxon>
        <taxon>Pseudomonadota</taxon>
        <taxon>Gammaproteobacteria</taxon>
        <taxon>Oceanospirillales</taxon>
        <taxon>Pelagibaculum</taxon>
    </lineage>
</organism>
<dbReference type="AlphaFoldDB" id="A0A2V1H3G0"/>
<dbReference type="OrthoDB" id="6177861at2"/>
<gene>
    <name evidence="5" type="ORF">DC094_01435</name>
</gene>
<dbReference type="InterPro" id="IPR037165">
    <property type="entry name" value="AldOxase/xan_DH_Mopterin-bd_sf"/>
</dbReference>
<dbReference type="GO" id="GO:0005506">
    <property type="term" value="F:iron ion binding"/>
    <property type="evidence" value="ECO:0007669"/>
    <property type="project" value="InterPro"/>
</dbReference>
<dbReference type="Proteomes" id="UP000244906">
    <property type="component" value="Unassembled WGS sequence"/>
</dbReference>
<dbReference type="InterPro" id="IPR008274">
    <property type="entry name" value="AldOxase/xan_DH_MoCoBD1"/>
</dbReference>
<evidence type="ECO:0000256" key="2">
    <source>
        <dbReference type="ARBA" id="ARBA00022505"/>
    </source>
</evidence>
<dbReference type="PIRSF" id="PIRSF000127">
    <property type="entry name" value="Xanthine_DH"/>
    <property type="match status" value="1"/>
</dbReference>
<dbReference type="InterPro" id="IPR016208">
    <property type="entry name" value="Ald_Oxase/xanthine_DH-like"/>
</dbReference>
<evidence type="ECO:0000256" key="3">
    <source>
        <dbReference type="ARBA" id="ARBA00023002"/>
    </source>
</evidence>
<evidence type="ECO:0000256" key="1">
    <source>
        <dbReference type="ARBA" id="ARBA00006849"/>
    </source>
</evidence>
<dbReference type="Gene3D" id="3.10.20.30">
    <property type="match status" value="1"/>
</dbReference>
<dbReference type="GO" id="GO:0016491">
    <property type="term" value="F:oxidoreductase activity"/>
    <property type="evidence" value="ECO:0007669"/>
    <property type="project" value="UniProtKB-KW"/>
</dbReference>
<keyword evidence="6" id="KW-1185">Reference proteome</keyword>
<dbReference type="EMBL" id="QDDL01000001">
    <property type="protein sequence ID" value="PVZ71717.1"/>
    <property type="molecule type" value="Genomic_DNA"/>
</dbReference>
<proteinExistence type="inferred from homology"/>
<dbReference type="InterPro" id="IPR017699">
    <property type="entry name" value="Mo-bd_YgfN/XdhD"/>
</dbReference>
<dbReference type="Pfam" id="PF02738">
    <property type="entry name" value="MoCoBD_1"/>
    <property type="match status" value="1"/>
</dbReference>
<keyword evidence="2" id="KW-0500">Molybdenum</keyword>
<dbReference type="InterPro" id="IPR046867">
    <property type="entry name" value="AldOxase/xan_DH_MoCoBD2"/>
</dbReference>
<accession>A0A2V1H3G0</accession>
<comment type="caution">
    <text evidence="5">The sequence shown here is derived from an EMBL/GenBank/DDBJ whole genome shotgun (WGS) entry which is preliminary data.</text>
</comment>
<protein>
    <submittedName>
        <fullName evidence="5">Molybdopterin-dependent oxidoreductase Mo/Fe-S-binding subunit</fullName>
    </submittedName>
</protein>
<dbReference type="InterPro" id="IPR012675">
    <property type="entry name" value="Beta-grasp_dom_sf"/>
</dbReference>
<reference evidence="5 6" key="1">
    <citation type="submission" date="2018-04" db="EMBL/GenBank/DDBJ databases">
        <title>Thalassorhabdus spongiae gen. nov., sp. nov., isolated from a marine sponge in South-West Iceland.</title>
        <authorList>
            <person name="Knobloch S."/>
            <person name="Daussin A."/>
            <person name="Johannsson R."/>
            <person name="Marteinsson V.T."/>
        </authorList>
    </citation>
    <scope>NUCLEOTIDE SEQUENCE [LARGE SCALE GENOMIC DNA]</scope>
    <source>
        <strain evidence="5 6">Hp12</strain>
    </source>
</reference>
<keyword evidence="3" id="KW-0560">Oxidoreductase</keyword>
<comment type="similarity">
    <text evidence="1">Belongs to the xanthine dehydrogenase family.</text>
</comment>
<dbReference type="Gene3D" id="3.30.365.10">
    <property type="entry name" value="Aldehyde oxidase/xanthine dehydrogenase, molybdopterin binding domain"/>
    <property type="match status" value="4"/>
</dbReference>
<dbReference type="NCBIfam" id="TIGR03313">
    <property type="entry name" value="Se_sel_red_Mo"/>
    <property type="match status" value="1"/>
</dbReference>
<dbReference type="SUPFAM" id="SSF47741">
    <property type="entry name" value="CO dehydrogenase ISP C-domain like"/>
    <property type="match status" value="1"/>
</dbReference>
<dbReference type="Pfam" id="PF20256">
    <property type="entry name" value="MoCoBD_2"/>
    <property type="match status" value="1"/>
</dbReference>
<evidence type="ECO:0000259" key="4">
    <source>
        <dbReference type="SMART" id="SM01008"/>
    </source>
</evidence>
<dbReference type="InterPro" id="IPR002888">
    <property type="entry name" value="2Fe-2S-bd"/>
</dbReference>